<dbReference type="Pfam" id="PF23030">
    <property type="entry name" value="SCAF11-like_C"/>
    <property type="match status" value="1"/>
</dbReference>
<dbReference type="InterPro" id="IPR047157">
    <property type="entry name" value="PHRF1/Atg35"/>
</dbReference>
<feature type="compositionally biased region" description="Pro residues" evidence="5">
    <location>
        <begin position="1735"/>
        <end position="1753"/>
    </location>
</feature>
<evidence type="ECO:0000256" key="4">
    <source>
        <dbReference type="PROSITE-ProRule" id="PRU00175"/>
    </source>
</evidence>
<feature type="compositionally biased region" description="Polar residues" evidence="5">
    <location>
        <begin position="1511"/>
        <end position="1520"/>
    </location>
</feature>
<feature type="compositionally biased region" description="Acidic residues" evidence="5">
    <location>
        <begin position="1132"/>
        <end position="1143"/>
    </location>
</feature>
<dbReference type="Proteomes" id="UP000823941">
    <property type="component" value="Chromosome 23"/>
</dbReference>
<dbReference type="SMART" id="SM00184">
    <property type="entry name" value="RING"/>
    <property type="match status" value="2"/>
</dbReference>
<feature type="region of interest" description="Disordered" evidence="5">
    <location>
        <begin position="522"/>
        <end position="773"/>
    </location>
</feature>
<evidence type="ECO:0008006" key="10">
    <source>
        <dbReference type="Google" id="ProtNLM"/>
    </source>
</evidence>
<feature type="compositionally biased region" description="Basic and acidic residues" evidence="5">
    <location>
        <begin position="708"/>
        <end position="718"/>
    </location>
</feature>
<dbReference type="Pfam" id="PF13639">
    <property type="entry name" value="zf-RING_2"/>
    <property type="match status" value="1"/>
</dbReference>
<reference evidence="8 9" key="1">
    <citation type="submission" date="2021-06" db="EMBL/GenBank/DDBJ databases">
        <title>A haploid diamondback moth (Plutella xylostella L.) genome assembly resolves 31 chromosomes and identifies a diamide resistance mutation.</title>
        <authorList>
            <person name="Ward C.M."/>
            <person name="Perry K.D."/>
            <person name="Baker G."/>
            <person name="Powis K."/>
            <person name="Heckel D.G."/>
            <person name="Baxter S.W."/>
        </authorList>
    </citation>
    <scope>NUCLEOTIDE SEQUENCE [LARGE SCALE GENOMIC DNA]</scope>
    <source>
        <strain evidence="8 9">LV</strain>
        <tissue evidence="8">Single pupa</tissue>
    </source>
</reference>
<feature type="region of interest" description="Disordered" evidence="5">
    <location>
        <begin position="272"/>
        <end position="336"/>
    </location>
</feature>
<dbReference type="SUPFAM" id="SSF57903">
    <property type="entry name" value="FYVE/PHD zinc finger"/>
    <property type="match status" value="1"/>
</dbReference>
<evidence type="ECO:0000259" key="6">
    <source>
        <dbReference type="PROSITE" id="PS50016"/>
    </source>
</evidence>
<feature type="compositionally biased region" description="Low complexity" evidence="5">
    <location>
        <begin position="1789"/>
        <end position="1801"/>
    </location>
</feature>
<feature type="compositionally biased region" description="Polar residues" evidence="5">
    <location>
        <begin position="1762"/>
        <end position="1780"/>
    </location>
</feature>
<feature type="compositionally biased region" description="Basic residues" evidence="5">
    <location>
        <begin position="276"/>
        <end position="288"/>
    </location>
</feature>
<feature type="compositionally biased region" description="Gly residues" evidence="5">
    <location>
        <begin position="548"/>
        <end position="557"/>
    </location>
</feature>
<keyword evidence="3" id="KW-0862">Zinc</keyword>
<name>A0ABQ7Q1U4_PLUXY</name>
<feature type="region of interest" description="Disordered" evidence="5">
    <location>
        <begin position="1865"/>
        <end position="1887"/>
    </location>
</feature>
<feature type="compositionally biased region" description="Polar residues" evidence="5">
    <location>
        <begin position="565"/>
        <end position="576"/>
    </location>
</feature>
<dbReference type="InterPro" id="IPR013083">
    <property type="entry name" value="Znf_RING/FYVE/PHD"/>
</dbReference>
<feature type="compositionally biased region" description="Basic residues" evidence="5">
    <location>
        <begin position="1865"/>
        <end position="1884"/>
    </location>
</feature>
<dbReference type="EMBL" id="JAHIBW010000023">
    <property type="protein sequence ID" value="KAG7298923.1"/>
    <property type="molecule type" value="Genomic_DNA"/>
</dbReference>
<feature type="compositionally biased region" description="Low complexity" evidence="5">
    <location>
        <begin position="964"/>
        <end position="977"/>
    </location>
</feature>
<dbReference type="InterPro" id="IPR001965">
    <property type="entry name" value="Znf_PHD"/>
</dbReference>
<evidence type="ECO:0000256" key="1">
    <source>
        <dbReference type="ARBA" id="ARBA00022723"/>
    </source>
</evidence>
<feature type="compositionally biased region" description="Polar residues" evidence="5">
    <location>
        <begin position="290"/>
        <end position="314"/>
    </location>
</feature>
<feature type="compositionally biased region" description="Low complexity" evidence="5">
    <location>
        <begin position="79"/>
        <end position="108"/>
    </location>
</feature>
<evidence type="ECO:0000256" key="2">
    <source>
        <dbReference type="ARBA" id="ARBA00022771"/>
    </source>
</evidence>
<organism evidence="8 9">
    <name type="scientific">Plutella xylostella</name>
    <name type="common">Diamondback moth</name>
    <name type="synonym">Plutella maculipennis</name>
    <dbReference type="NCBI Taxonomy" id="51655"/>
    <lineage>
        <taxon>Eukaryota</taxon>
        <taxon>Metazoa</taxon>
        <taxon>Ecdysozoa</taxon>
        <taxon>Arthropoda</taxon>
        <taxon>Hexapoda</taxon>
        <taxon>Insecta</taxon>
        <taxon>Pterygota</taxon>
        <taxon>Neoptera</taxon>
        <taxon>Endopterygota</taxon>
        <taxon>Lepidoptera</taxon>
        <taxon>Glossata</taxon>
        <taxon>Ditrysia</taxon>
        <taxon>Yponomeutoidea</taxon>
        <taxon>Plutellidae</taxon>
        <taxon>Plutella</taxon>
    </lineage>
</organism>
<dbReference type="PANTHER" id="PTHR12618">
    <property type="entry name" value="PHD AND RING FINGER DOMAIN-CONTAINING PROTEIN 1"/>
    <property type="match status" value="1"/>
</dbReference>
<keyword evidence="9" id="KW-1185">Reference proteome</keyword>
<evidence type="ECO:0000313" key="8">
    <source>
        <dbReference type="EMBL" id="KAG7298923.1"/>
    </source>
</evidence>
<dbReference type="InterPro" id="IPR001841">
    <property type="entry name" value="Znf_RING"/>
</dbReference>
<feature type="compositionally biased region" description="Basic and acidic residues" evidence="5">
    <location>
        <begin position="990"/>
        <end position="1023"/>
    </location>
</feature>
<feature type="compositionally biased region" description="Low complexity" evidence="5">
    <location>
        <begin position="45"/>
        <end position="61"/>
    </location>
</feature>
<dbReference type="PROSITE" id="PS50089">
    <property type="entry name" value="ZF_RING_2"/>
    <property type="match status" value="1"/>
</dbReference>
<feature type="compositionally biased region" description="Basic and acidic residues" evidence="5">
    <location>
        <begin position="1083"/>
        <end position="1093"/>
    </location>
</feature>
<dbReference type="PANTHER" id="PTHR12618:SF20">
    <property type="entry name" value="PHD AND RING FINGER DOMAIN-CONTAINING PROTEIN 1"/>
    <property type="match status" value="1"/>
</dbReference>
<comment type="caution">
    <text evidence="8">The sequence shown here is derived from an EMBL/GenBank/DDBJ whole genome shotgun (WGS) entry which is preliminary data.</text>
</comment>
<feature type="compositionally biased region" description="Basic and acidic residues" evidence="5">
    <location>
        <begin position="594"/>
        <end position="625"/>
    </location>
</feature>
<feature type="compositionally biased region" description="Pro residues" evidence="5">
    <location>
        <begin position="1592"/>
        <end position="1622"/>
    </location>
</feature>
<feature type="compositionally biased region" description="Basic and acidic residues" evidence="5">
    <location>
        <begin position="1192"/>
        <end position="1242"/>
    </location>
</feature>
<dbReference type="Gene3D" id="3.30.40.10">
    <property type="entry name" value="Zinc/RING finger domain, C3HC4 (zinc finger)"/>
    <property type="match status" value="1"/>
</dbReference>
<dbReference type="Gene3D" id="2.30.30.1150">
    <property type="match status" value="1"/>
</dbReference>
<dbReference type="InterPro" id="IPR019787">
    <property type="entry name" value="Znf_PHD-finger"/>
</dbReference>
<feature type="compositionally biased region" description="Pro residues" evidence="5">
    <location>
        <begin position="1285"/>
        <end position="1297"/>
    </location>
</feature>
<feature type="domain" description="PHD-type" evidence="6">
    <location>
        <begin position="195"/>
        <end position="245"/>
    </location>
</feature>
<evidence type="ECO:0000313" key="9">
    <source>
        <dbReference type="Proteomes" id="UP000823941"/>
    </source>
</evidence>
<dbReference type="InterPro" id="IPR011011">
    <property type="entry name" value="Znf_FYVE_PHD"/>
</dbReference>
<dbReference type="InterPro" id="IPR019786">
    <property type="entry name" value="Zinc_finger_PHD-type_CS"/>
</dbReference>
<protein>
    <recommendedName>
        <fullName evidence="10">PHD and RING finger domain-containing protein 1</fullName>
    </recommendedName>
</protein>
<feature type="compositionally biased region" description="Basic and acidic residues" evidence="5">
    <location>
        <begin position="875"/>
        <end position="890"/>
    </location>
</feature>
<evidence type="ECO:0000259" key="7">
    <source>
        <dbReference type="PROSITE" id="PS50089"/>
    </source>
</evidence>
<feature type="compositionally biased region" description="Low complexity" evidence="5">
    <location>
        <begin position="1546"/>
        <end position="1556"/>
    </location>
</feature>
<feature type="compositionally biased region" description="Pro residues" evidence="5">
    <location>
        <begin position="1652"/>
        <end position="1663"/>
    </location>
</feature>
<dbReference type="PROSITE" id="PS01359">
    <property type="entry name" value="ZF_PHD_1"/>
    <property type="match status" value="1"/>
</dbReference>
<gene>
    <name evidence="8" type="ORF">JYU34_017381</name>
</gene>
<feature type="compositionally biased region" description="Pro residues" evidence="5">
    <location>
        <begin position="1462"/>
        <end position="1478"/>
    </location>
</feature>
<dbReference type="CDD" id="cd15536">
    <property type="entry name" value="PHD_PHRF1"/>
    <property type="match status" value="1"/>
</dbReference>
<feature type="compositionally biased region" description="Basic residues" evidence="5">
    <location>
        <begin position="1408"/>
        <end position="1445"/>
    </location>
</feature>
<feature type="compositionally biased region" description="Low complexity" evidence="5">
    <location>
        <begin position="1832"/>
        <end position="1845"/>
    </location>
</feature>
<feature type="compositionally biased region" description="Basic and acidic residues" evidence="5">
    <location>
        <begin position="634"/>
        <end position="645"/>
    </location>
</feature>
<sequence length="1991" mass="220310">MSSEGSPRPPGRRIRRVVLMSSASSSDSDESVGAARSRKKRLRVVSESEGAESSGSSVRAAGARRRRLPQLRDSELESESSGSDSDPSPRTAPPAAATAASGFASDSSEGNSDKCSICLLRFTDQQVGTPQACEHIFCLDCITEWSKNVNTCPVDRITFESIVVRSCIGGRVLRTEPVKVVERRSSVDMLVVEDPTICEICGSSDSEETMLLCDGCDLGYHMACLTPPLDQIPIDQWFCPDCAGDAAGDNVIYLSEVNDLLMDIEDIQRPLPARAHPLRQPRNVRRSARTQEANDQPTTSSGRRSQSQLNSEAPSTSRSTAPRRKTTTRRRKYKRRRTRTVLIEYEVQGDGKFPITKKVKRKIRKRKIRKPRTAARRSLVRASVRARLADLRTAADATDTIGASQGVQSLFVARRRAGVPSLSLFGTHDQLEYFEDEDGSETAATAGTAVASRPTAAVLSAYRQARRKMISIPSPPHASSAPDILSSILDSQSRLHSPHSVVSLTVDGQVDIKLQTNLIRKDSKKKDDKVDVTKGEDTSKKAPSYPGQRGGWGGGYRGNYHREQGSTFNRSGNYENSFRGGNFQNRQQGNGGAWRDEQNDNNYEHFPRRQHHYDEPQDRNRRQDNNRGGYNQRDQGRHSYNDNSHHAPPPARHSFGGFDNPVDMRLGNSSLAHNDAPRRQTLPEPPVFKFKSTVDEDDKSDPESLVIDTEKYDPMEPTHDEDEDEGQGEGSGALPSPPRAPLLAPPSPPQVPATPLQAPPPVPTTLLPIPPLPNPPPNLQKILSGIDTNTINVPSNVLDNAVRQVLKEHRNLIVPPSGSKSDEDSDGDCPNFSIYSATSVHIANTSNQHPDNTHPQEPVVHTVRNESPIPEPEDSPVRQSEEELQQEKYKQTISKRCPITPSARNPIKIKLNTPQSIKRLNLYDDEDSVPDDASKPVDKDQPTDKNRDKTTRDRSKTPERRTSKSSISPDKSSSVADSKSKSPKRSVNSPDKKQSNNNEQSDHSPLYDEPVHNDVLDNNSNKENDEDDKNANNVNDKEESDVDKSPKSDATPDMPQAEEADQLDGDQAVSDSELDLNSQTSKQDGDKQPEKMTESISETEDERSYTPCLDENKSTREDNSFEEKEAAGIEGLDTEMISEDEGNEMFSDTEKEKEWSPKPQADKEDGEILDKLRAASPALSDDGKKKKKKYTKKESKETKSKGKKKNDVAFKKVSKTSKERNYRDKEDKKRRERDGSDSERSRSRERRKEKRKDLERYDVRNLVTAKRRRVKDAFGRDVSPSRSPSAPPPRSPPPAPRRSPHKRRKSISPRRKSISPRRKSISPRRKSISPRRKSISPRRKSISPRRKSVSPRRRSITPRRRSGSPRRRSISPRRRSVSPRRRSASRGRKRSRSVSARRRPAPPAPRSRSPRNKTKKKKRPRSASRDKRRRARRDKSPKHKKKKKSFSPELELSPAWGRAWSPSPPRAGTPPRLDPPPPRTDETKRKKKEKKRLREEERRRAAAAPAPSKEIFTSGNNILVSVSFADQEPAAKRKRRGARKEKRRAAAAAPEPAAKPVAIIDLERSPFRELTPSPKNVIVLSDSEHSQAGAEPPAPAPAAPAAPPAPAPPAAPLAGPKTPPEPLKFSIPKPAPAPRAPNPLAEPEAEEARGPSTPPSPGSPPASPASSRDAYDPFEPTRSPSPAPAAPAPAAAPAMTLEAAQKTNMSADDVLDQRPLTPGEKVMALLQSTRAVSPDAPPPAAPEDRPPTPPPAAAEPARPTLTVASTQRIVLPSPKNSPLKSQPPKLFLTKPSPIKSTPIKPLQSTKISKLPLPTVKPVQGRKARADLDVELGGDSPYSPGSSDFGDLFEPPRGKADVFDSLFGAAKKKKSSKGASKPTKKKSKKTQVGVKIDDDNLKVLDELPNSAVEMQVKSKFLKKLNRQERVVEEVKLVLKPHYNKKHVTKDEYKDVLRRAVPKICHNKSGEINPTKIQSLVEAYVKKIRKKHKLGLA</sequence>
<feature type="region of interest" description="Disordered" evidence="5">
    <location>
        <begin position="865"/>
        <end position="1850"/>
    </location>
</feature>
<feature type="domain" description="RING-type" evidence="7">
    <location>
        <begin position="115"/>
        <end position="156"/>
    </location>
</feature>
<keyword evidence="1" id="KW-0479">Metal-binding</keyword>
<feature type="compositionally biased region" description="Basic and acidic residues" evidence="5">
    <location>
        <begin position="1148"/>
        <end position="1173"/>
    </location>
</feature>
<accession>A0ABQ7Q1U4</accession>
<feature type="compositionally biased region" description="Basic residues" evidence="5">
    <location>
        <begin position="321"/>
        <end position="336"/>
    </location>
</feature>
<feature type="compositionally biased region" description="Basic and acidic residues" evidence="5">
    <location>
        <begin position="522"/>
        <end position="540"/>
    </location>
</feature>
<evidence type="ECO:0000256" key="5">
    <source>
        <dbReference type="SAM" id="MobiDB-lite"/>
    </source>
</evidence>
<feature type="compositionally biased region" description="Basic and acidic residues" evidence="5">
    <location>
        <begin position="932"/>
        <end position="962"/>
    </location>
</feature>
<dbReference type="CDD" id="cd16635">
    <property type="entry name" value="mRING-HC-C3HC3D_PHRF1"/>
    <property type="match status" value="1"/>
</dbReference>
<dbReference type="PROSITE" id="PS50016">
    <property type="entry name" value="ZF_PHD_2"/>
    <property type="match status" value="1"/>
</dbReference>
<dbReference type="Pfam" id="PF00628">
    <property type="entry name" value="PHD"/>
    <property type="match status" value="1"/>
</dbReference>
<feature type="compositionally biased region" description="Low complexity" evidence="5">
    <location>
        <begin position="578"/>
        <end position="588"/>
    </location>
</feature>
<proteinExistence type="predicted"/>
<feature type="compositionally biased region" description="Basic residues" evidence="5">
    <location>
        <begin position="1298"/>
        <end position="1400"/>
    </location>
</feature>
<feature type="compositionally biased region" description="Basic and acidic residues" evidence="5">
    <location>
        <begin position="1110"/>
        <end position="1127"/>
    </location>
</feature>
<dbReference type="InterPro" id="IPR017907">
    <property type="entry name" value="Znf_RING_CS"/>
</dbReference>
<feature type="region of interest" description="Disordered" evidence="5">
    <location>
        <begin position="1"/>
        <end position="111"/>
    </location>
</feature>
<feature type="compositionally biased region" description="Basic residues" evidence="5">
    <location>
        <begin position="1532"/>
        <end position="1545"/>
    </location>
</feature>
<dbReference type="SMART" id="SM00249">
    <property type="entry name" value="PHD"/>
    <property type="match status" value="1"/>
</dbReference>
<dbReference type="InterPro" id="IPR057031">
    <property type="entry name" value="SFR19-like_C"/>
</dbReference>
<feature type="compositionally biased region" description="Pro residues" evidence="5">
    <location>
        <begin position="735"/>
        <end position="773"/>
    </location>
</feature>
<keyword evidence="2 4" id="KW-0863">Zinc-finger</keyword>
<dbReference type="PROSITE" id="PS00518">
    <property type="entry name" value="ZF_RING_1"/>
    <property type="match status" value="1"/>
</dbReference>
<dbReference type="SUPFAM" id="SSF57850">
    <property type="entry name" value="RING/U-box"/>
    <property type="match status" value="1"/>
</dbReference>
<evidence type="ECO:0000256" key="3">
    <source>
        <dbReference type="ARBA" id="ARBA00022833"/>
    </source>
</evidence>